<keyword evidence="3" id="KW-0804">Transcription</keyword>
<dbReference type="Pfam" id="PF17937">
    <property type="entry name" value="TetR_C_28"/>
    <property type="match status" value="1"/>
</dbReference>
<dbReference type="InterPro" id="IPR050109">
    <property type="entry name" value="HTH-type_TetR-like_transc_reg"/>
</dbReference>
<accession>A0A1I5CNK9</accession>
<dbReference type="PANTHER" id="PTHR30055">
    <property type="entry name" value="HTH-TYPE TRANSCRIPTIONAL REGULATOR RUTR"/>
    <property type="match status" value="1"/>
</dbReference>
<dbReference type="STRING" id="455193.SAMN05421805_107237"/>
<evidence type="ECO:0000256" key="1">
    <source>
        <dbReference type="ARBA" id="ARBA00023015"/>
    </source>
</evidence>
<dbReference type="Proteomes" id="UP000199398">
    <property type="component" value="Unassembled WGS sequence"/>
</dbReference>
<dbReference type="InterPro" id="IPR041479">
    <property type="entry name" value="TetR_CgmR_C"/>
</dbReference>
<keyword evidence="9" id="KW-1185">Reference proteome</keyword>
<reference evidence="6 9" key="2">
    <citation type="submission" date="2018-10" db="EMBL/GenBank/DDBJ databases">
        <title>Sequencing the genomes of 1000 actinobacteria strains.</title>
        <authorList>
            <person name="Klenk H.-P."/>
        </authorList>
    </citation>
    <scope>NUCLEOTIDE SEQUENCE [LARGE SCALE GENOMIC DNA]</scope>
    <source>
        <strain evidence="6 9">DSM 45119</strain>
    </source>
</reference>
<evidence type="ECO:0000313" key="6">
    <source>
        <dbReference type="EMBL" id="RKT88803.1"/>
    </source>
</evidence>
<dbReference type="EMBL" id="RBXX01000002">
    <property type="protein sequence ID" value="RKT88803.1"/>
    <property type="molecule type" value="Genomic_DNA"/>
</dbReference>
<keyword evidence="2 4" id="KW-0238">DNA-binding</keyword>
<evidence type="ECO:0000256" key="4">
    <source>
        <dbReference type="PROSITE-ProRule" id="PRU00335"/>
    </source>
</evidence>
<dbReference type="PANTHER" id="PTHR30055:SF234">
    <property type="entry name" value="HTH-TYPE TRANSCRIPTIONAL REGULATOR BETI"/>
    <property type="match status" value="1"/>
</dbReference>
<name>A0A1I5CNK9_9PSEU</name>
<dbReference type="RefSeq" id="WP_093154871.1">
    <property type="nucleotide sequence ID" value="NZ_FOUP01000007.1"/>
</dbReference>
<dbReference type="PROSITE" id="PS50977">
    <property type="entry name" value="HTH_TETR_2"/>
    <property type="match status" value="1"/>
</dbReference>
<keyword evidence="1" id="KW-0805">Transcription regulation</keyword>
<organism evidence="7 8">
    <name type="scientific">Saccharopolyspora antimicrobica</name>
    <dbReference type="NCBI Taxonomy" id="455193"/>
    <lineage>
        <taxon>Bacteria</taxon>
        <taxon>Bacillati</taxon>
        <taxon>Actinomycetota</taxon>
        <taxon>Actinomycetes</taxon>
        <taxon>Pseudonocardiales</taxon>
        <taxon>Pseudonocardiaceae</taxon>
        <taxon>Saccharopolyspora</taxon>
    </lineage>
</organism>
<dbReference type="Pfam" id="PF00440">
    <property type="entry name" value="TetR_N"/>
    <property type="match status" value="1"/>
</dbReference>
<protein>
    <submittedName>
        <fullName evidence="7">DNA-binding transcriptional regulator, AcrR family</fullName>
    </submittedName>
    <submittedName>
        <fullName evidence="6">TetR family transcriptional regulator</fullName>
    </submittedName>
</protein>
<evidence type="ECO:0000259" key="5">
    <source>
        <dbReference type="PROSITE" id="PS50977"/>
    </source>
</evidence>
<dbReference type="SUPFAM" id="SSF46689">
    <property type="entry name" value="Homeodomain-like"/>
    <property type="match status" value="1"/>
</dbReference>
<dbReference type="AlphaFoldDB" id="A0A1I5CNK9"/>
<dbReference type="OrthoDB" id="9806334at2"/>
<feature type="DNA-binding region" description="H-T-H motif" evidence="4">
    <location>
        <begin position="32"/>
        <end position="51"/>
    </location>
</feature>
<dbReference type="InterPro" id="IPR009057">
    <property type="entry name" value="Homeodomain-like_sf"/>
</dbReference>
<evidence type="ECO:0000313" key="9">
    <source>
        <dbReference type="Proteomes" id="UP000270697"/>
    </source>
</evidence>
<dbReference type="Gene3D" id="1.10.357.10">
    <property type="entry name" value="Tetracycline Repressor, domain 2"/>
    <property type="match status" value="1"/>
</dbReference>
<sequence length="193" mass="21018">MGRTTGRTPEDTRRLLLDAAAQVISTQGVGATLDVIARHAGISKGGLVYHFASKQALLIALAQEQLDGFRDCVHEQIADPEGTPGRLTRAYVRANLAPFDGEEIIERFSLIAQLLTLPEILEMSRADERRWQRDMEADGVPLAAQRVILAAADGIAARPVWTPPDLEPEVRRELESALLGMIDAAVAGAEFRL</sequence>
<dbReference type="Proteomes" id="UP000270697">
    <property type="component" value="Unassembled WGS sequence"/>
</dbReference>
<evidence type="ECO:0000313" key="8">
    <source>
        <dbReference type="Proteomes" id="UP000199398"/>
    </source>
</evidence>
<gene>
    <name evidence="6" type="ORF">ATL45_7242</name>
    <name evidence="7" type="ORF">SAMN05421805_107237</name>
</gene>
<dbReference type="GO" id="GO:0000976">
    <property type="term" value="F:transcription cis-regulatory region binding"/>
    <property type="evidence" value="ECO:0007669"/>
    <property type="project" value="TreeGrafter"/>
</dbReference>
<evidence type="ECO:0000256" key="3">
    <source>
        <dbReference type="ARBA" id="ARBA00023163"/>
    </source>
</evidence>
<dbReference type="EMBL" id="FOUP01000007">
    <property type="protein sequence ID" value="SFN88472.1"/>
    <property type="molecule type" value="Genomic_DNA"/>
</dbReference>
<feature type="domain" description="HTH tetR-type" evidence="5">
    <location>
        <begin position="10"/>
        <end position="69"/>
    </location>
</feature>
<evidence type="ECO:0000313" key="7">
    <source>
        <dbReference type="EMBL" id="SFN88472.1"/>
    </source>
</evidence>
<dbReference type="InterPro" id="IPR001647">
    <property type="entry name" value="HTH_TetR"/>
</dbReference>
<dbReference type="GO" id="GO:0003700">
    <property type="term" value="F:DNA-binding transcription factor activity"/>
    <property type="evidence" value="ECO:0007669"/>
    <property type="project" value="TreeGrafter"/>
</dbReference>
<evidence type="ECO:0000256" key="2">
    <source>
        <dbReference type="ARBA" id="ARBA00023125"/>
    </source>
</evidence>
<dbReference type="PRINTS" id="PR00455">
    <property type="entry name" value="HTHTETR"/>
</dbReference>
<proteinExistence type="predicted"/>
<reference evidence="7 8" key="1">
    <citation type="submission" date="2016-10" db="EMBL/GenBank/DDBJ databases">
        <authorList>
            <person name="de Groot N.N."/>
        </authorList>
    </citation>
    <scope>NUCLEOTIDE SEQUENCE [LARGE SCALE GENOMIC DNA]</scope>
    <source>
        <strain evidence="7 8">CPCC 201259</strain>
    </source>
</reference>